<dbReference type="Proteomes" id="UP001215598">
    <property type="component" value="Unassembled WGS sequence"/>
</dbReference>
<evidence type="ECO:0000313" key="2">
    <source>
        <dbReference type="EMBL" id="KAJ7764371.1"/>
    </source>
</evidence>
<evidence type="ECO:0000256" key="1">
    <source>
        <dbReference type="SAM" id="SignalP"/>
    </source>
</evidence>
<evidence type="ECO:0000313" key="3">
    <source>
        <dbReference type="Proteomes" id="UP001215598"/>
    </source>
</evidence>
<keyword evidence="3" id="KW-1185">Reference proteome</keyword>
<organism evidence="2 3">
    <name type="scientific">Mycena metata</name>
    <dbReference type="NCBI Taxonomy" id="1033252"/>
    <lineage>
        <taxon>Eukaryota</taxon>
        <taxon>Fungi</taxon>
        <taxon>Dikarya</taxon>
        <taxon>Basidiomycota</taxon>
        <taxon>Agaricomycotina</taxon>
        <taxon>Agaricomycetes</taxon>
        <taxon>Agaricomycetidae</taxon>
        <taxon>Agaricales</taxon>
        <taxon>Marasmiineae</taxon>
        <taxon>Mycenaceae</taxon>
        <taxon>Mycena</taxon>
    </lineage>
</organism>
<sequence length="348" mass="37087">MHAKFASLTVLLSVLFTSPAVGAVPQAIDCSKVFCPATRCPLGETAETLAGACCPSCVKCSGACPEFIRVCTFTPWFWAGVKCRFAVLQIAAAAANIAAGDCRLSRQPLLQPLIGIVRHCRRRTAAARGGVRLCPLSSVQSGLLWDGSNQNNELSFVLRSGKQSSKSVEAQIPSGQKKNCCSGSGYFAAGWLCCRALQEKTGDGEKEGASVAKGLVTGLNQFGLNVIEIFRDGDDSASECLVACLVAPHDFRSQLPAVPHACGTLVTVPHVTQPDCRRQLQKCRCMQHNCRCKVPKLPLTSAADCRCCMFAAVWLPQTAAASQLKSSLNDAKSPQQTSNLSPNYLYIA</sequence>
<feature type="chain" id="PRO_5042160777" evidence="1">
    <location>
        <begin position="23"/>
        <end position="348"/>
    </location>
</feature>
<dbReference type="EMBL" id="JARKIB010000028">
    <property type="protein sequence ID" value="KAJ7764371.1"/>
    <property type="molecule type" value="Genomic_DNA"/>
</dbReference>
<gene>
    <name evidence="2" type="ORF">B0H16DRAFT_1454909</name>
</gene>
<dbReference type="AlphaFoldDB" id="A0AAD7JGN0"/>
<feature type="signal peptide" evidence="1">
    <location>
        <begin position="1"/>
        <end position="22"/>
    </location>
</feature>
<proteinExistence type="predicted"/>
<comment type="caution">
    <text evidence="2">The sequence shown here is derived from an EMBL/GenBank/DDBJ whole genome shotgun (WGS) entry which is preliminary data.</text>
</comment>
<reference evidence="2" key="1">
    <citation type="submission" date="2023-03" db="EMBL/GenBank/DDBJ databases">
        <title>Massive genome expansion in bonnet fungi (Mycena s.s.) driven by repeated elements and novel gene families across ecological guilds.</title>
        <authorList>
            <consortium name="Lawrence Berkeley National Laboratory"/>
            <person name="Harder C.B."/>
            <person name="Miyauchi S."/>
            <person name="Viragh M."/>
            <person name="Kuo A."/>
            <person name="Thoen E."/>
            <person name="Andreopoulos B."/>
            <person name="Lu D."/>
            <person name="Skrede I."/>
            <person name="Drula E."/>
            <person name="Henrissat B."/>
            <person name="Morin E."/>
            <person name="Kohler A."/>
            <person name="Barry K."/>
            <person name="LaButti K."/>
            <person name="Morin E."/>
            <person name="Salamov A."/>
            <person name="Lipzen A."/>
            <person name="Mereny Z."/>
            <person name="Hegedus B."/>
            <person name="Baldrian P."/>
            <person name="Stursova M."/>
            <person name="Weitz H."/>
            <person name="Taylor A."/>
            <person name="Grigoriev I.V."/>
            <person name="Nagy L.G."/>
            <person name="Martin F."/>
            <person name="Kauserud H."/>
        </authorList>
    </citation>
    <scope>NUCLEOTIDE SEQUENCE</scope>
    <source>
        <strain evidence="2">CBHHK182m</strain>
    </source>
</reference>
<protein>
    <submittedName>
        <fullName evidence="2">Uncharacterized protein</fullName>
    </submittedName>
</protein>
<accession>A0AAD7JGN0</accession>
<keyword evidence="1" id="KW-0732">Signal</keyword>
<name>A0AAD7JGN0_9AGAR</name>